<dbReference type="Proteomes" id="UP000446866">
    <property type="component" value="Unassembled WGS sequence"/>
</dbReference>
<dbReference type="RefSeq" id="WP_160202994.1">
    <property type="nucleotide sequence ID" value="NZ_QXWK01000031.1"/>
</dbReference>
<organism evidence="1 2">
    <name type="scientific">Anaerotruncus colihominis</name>
    <dbReference type="NCBI Taxonomy" id="169435"/>
    <lineage>
        <taxon>Bacteria</taxon>
        <taxon>Bacillati</taxon>
        <taxon>Bacillota</taxon>
        <taxon>Clostridia</taxon>
        <taxon>Eubacteriales</taxon>
        <taxon>Oscillospiraceae</taxon>
        <taxon>Anaerotruncus</taxon>
    </lineage>
</organism>
<accession>A0A845QRS5</accession>
<dbReference type="EMBL" id="QXWK01000031">
    <property type="protein sequence ID" value="NBH62708.1"/>
    <property type="molecule type" value="Genomic_DNA"/>
</dbReference>
<sequence>MNNKNYKINFTAKTITISKNFCKLAQNPANEEYNLLVKIREDFKDFRIITETTRTRKKNKQITYDKMVKYISCQPDSTILLKRFAEVRELSKGTSSPYAFVKNWFNATFPAYEELPQFDEKGNLIPQYDLTAADRILREVTANAA</sequence>
<protein>
    <submittedName>
        <fullName evidence="1">Uncharacterized protein</fullName>
    </submittedName>
</protein>
<gene>
    <name evidence="1" type="ORF">D0435_13720</name>
</gene>
<evidence type="ECO:0000313" key="2">
    <source>
        <dbReference type="Proteomes" id="UP000446866"/>
    </source>
</evidence>
<name>A0A845QRS5_9FIRM</name>
<evidence type="ECO:0000313" key="1">
    <source>
        <dbReference type="EMBL" id="NBH62708.1"/>
    </source>
</evidence>
<proteinExistence type="predicted"/>
<dbReference type="AlphaFoldDB" id="A0A845QRS5"/>
<comment type="caution">
    <text evidence="1">The sequence shown here is derived from an EMBL/GenBank/DDBJ whole genome shotgun (WGS) entry which is preliminary data.</text>
</comment>
<keyword evidence="2" id="KW-1185">Reference proteome</keyword>
<reference evidence="1 2" key="1">
    <citation type="submission" date="2018-08" db="EMBL/GenBank/DDBJ databases">
        <title>Murine metabolic-syndrome-specific gut microbial biobank.</title>
        <authorList>
            <person name="Liu C."/>
        </authorList>
    </citation>
    <scope>NUCLEOTIDE SEQUENCE [LARGE SCALE GENOMIC DNA]</scope>
    <source>
        <strain evidence="1 2">28</strain>
    </source>
</reference>